<dbReference type="EMBL" id="CP011213">
    <property type="protein sequence ID" value="AKM81857.1"/>
    <property type="molecule type" value="Genomic_DNA"/>
</dbReference>
<evidence type="ECO:0000313" key="2">
    <source>
        <dbReference type="Proteomes" id="UP000035648"/>
    </source>
</evidence>
<name>A0A0G4B4D7_9BACT</name>
<dbReference type="STRING" id="1618337.UT28_C0001G0038"/>
<sequence length="134" mass="15337">MKLDEILERKDIRVDVESSILSTSKANSSALDFNEQKSGNAICYKASNGKFKIYLYRSERLFGETDARHLKHQSRLRIIRGQVEIKFTYEESSPTTRRLSRGTSTRLPQNVTFTIRFLTEDTICLGIETNGDPS</sequence>
<evidence type="ECO:0000313" key="1">
    <source>
        <dbReference type="EMBL" id="AKM81857.1"/>
    </source>
</evidence>
<dbReference type="KEGG" id="bbgw:UT28_C0001G0038"/>
<accession>A0A0G4B4D7</accession>
<dbReference type="Proteomes" id="UP000035648">
    <property type="component" value="Chromosome"/>
</dbReference>
<dbReference type="AlphaFoldDB" id="A0A0G4B4D7"/>
<gene>
    <name evidence="1" type="ORF">UT28_C0001G0038</name>
</gene>
<organism evidence="1 2">
    <name type="scientific">Berkelbacteria bacterium GW2011_GWE1_39_12</name>
    <dbReference type="NCBI Taxonomy" id="1618337"/>
    <lineage>
        <taxon>Bacteria</taxon>
        <taxon>Candidatus Berkelbacteria</taxon>
    </lineage>
</organism>
<reference evidence="1 2" key="1">
    <citation type="journal article" date="2015" name="Nature">
        <title>rRNA introns, odd ribosomes, and small enigmatic genomes across a large radiation of phyla.</title>
        <authorList>
            <person name="Brown C.T."/>
            <person name="Hug L.A."/>
            <person name="Thomas B.C."/>
            <person name="Sharon I."/>
            <person name="Castelle C.J."/>
            <person name="Singh A."/>
            <person name="Wilkins M.J."/>
            <person name="Williams K.H."/>
            <person name="Banfield J.F."/>
        </authorList>
    </citation>
    <scope>NUCLEOTIDE SEQUENCE [LARGE SCALE GENOMIC DNA]</scope>
</reference>
<protein>
    <submittedName>
        <fullName evidence="1">Uncharacterized protein</fullName>
    </submittedName>
</protein>
<proteinExistence type="predicted"/>